<dbReference type="Proteomes" id="UP000002051">
    <property type="component" value="Chromosome 3"/>
</dbReference>
<protein>
    <submittedName>
        <fullName evidence="2">PPR domain protein</fullName>
    </submittedName>
</protein>
<organism evidence="2 4">
    <name type="scientific">Medicago truncatula</name>
    <name type="common">Barrel medic</name>
    <name type="synonym">Medicago tribuloides</name>
    <dbReference type="NCBI Taxonomy" id="3880"/>
    <lineage>
        <taxon>Eukaryota</taxon>
        <taxon>Viridiplantae</taxon>
        <taxon>Streptophyta</taxon>
        <taxon>Embryophyta</taxon>
        <taxon>Tracheophyta</taxon>
        <taxon>Spermatophyta</taxon>
        <taxon>Magnoliopsida</taxon>
        <taxon>eudicotyledons</taxon>
        <taxon>Gunneridae</taxon>
        <taxon>Pentapetalae</taxon>
        <taxon>rosids</taxon>
        <taxon>fabids</taxon>
        <taxon>Fabales</taxon>
        <taxon>Fabaceae</taxon>
        <taxon>Papilionoideae</taxon>
        <taxon>50 kb inversion clade</taxon>
        <taxon>NPAAA clade</taxon>
        <taxon>Hologalegina</taxon>
        <taxon>IRL clade</taxon>
        <taxon>Trifolieae</taxon>
        <taxon>Medicago</taxon>
    </lineage>
</organism>
<evidence type="ECO:0000313" key="4">
    <source>
        <dbReference type="Proteomes" id="UP000002051"/>
    </source>
</evidence>
<reference evidence="2 4" key="1">
    <citation type="journal article" date="2011" name="Nature">
        <title>The Medicago genome provides insight into the evolution of rhizobial symbioses.</title>
        <authorList>
            <person name="Young N.D."/>
            <person name="Debelle F."/>
            <person name="Oldroyd G.E."/>
            <person name="Geurts R."/>
            <person name="Cannon S.B."/>
            <person name="Udvardi M.K."/>
            <person name="Benedito V.A."/>
            <person name="Mayer K.F."/>
            <person name="Gouzy J."/>
            <person name="Schoof H."/>
            <person name="Van de Peer Y."/>
            <person name="Proost S."/>
            <person name="Cook D.R."/>
            <person name="Meyers B.C."/>
            <person name="Spannagl M."/>
            <person name="Cheung F."/>
            <person name="De Mita S."/>
            <person name="Krishnakumar V."/>
            <person name="Gundlach H."/>
            <person name="Zhou S."/>
            <person name="Mudge J."/>
            <person name="Bharti A.K."/>
            <person name="Murray J.D."/>
            <person name="Naoumkina M.A."/>
            <person name="Rosen B."/>
            <person name="Silverstein K.A."/>
            <person name="Tang H."/>
            <person name="Rombauts S."/>
            <person name="Zhao P.X."/>
            <person name="Zhou P."/>
            <person name="Barbe V."/>
            <person name="Bardou P."/>
            <person name="Bechner M."/>
            <person name="Bellec A."/>
            <person name="Berger A."/>
            <person name="Berges H."/>
            <person name="Bidwell S."/>
            <person name="Bisseling T."/>
            <person name="Choisne N."/>
            <person name="Couloux A."/>
            <person name="Denny R."/>
            <person name="Deshpande S."/>
            <person name="Dai X."/>
            <person name="Doyle J.J."/>
            <person name="Dudez A.M."/>
            <person name="Farmer A.D."/>
            <person name="Fouteau S."/>
            <person name="Franken C."/>
            <person name="Gibelin C."/>
            <person name="Gish J."/>
            <person name="Goldstein S."/>
            <person name="Gonzalez A.J."/>
            <person name="Green P.J."/>
            <person name="Hallab A."/>
            <person name="Hartog M."/>
            <person name="Hua A."/>
            <person name="Humphray S.J."/>
            <person name="Jeong D.H."/>
            <person name="Jing Y."/>
            <person name="Jocker A."/>
            <person name="Kenton S.M."/>
            <person name="Kim D.J."/>
            <person name="Klee K."/>
            <person name="Lai H."/>
            <person name="Lang C."/>
            <person name="Lin S."/>
            <person name="Macmil S.L."/>
            <person name="Magdelenat G."/>
            <person name="Matthews L."/>
            <person name="McCorrison J."/>
            <person name="Monaghan E.L."/>
            <person name="Mun J.H."/>
            <person name="Najar F.Z."/>
            <person name="Nicholson C."/>
            <person name="Noirot C."/>
            <person name="O'Bleness M."/>
            <person name="Paule C.R."/>
            <person name="Poulain J."/>
            <person name="Prion F."/>
            <person name="Qin B."/>
            <person name="Qu C."/>
            <person name="Retzel E.F."/>
            <person name="Riddle C."/>
            <person name="Sallet E."/>
            <person name="Samain S."/>
            <person name="Samson N."/>
            <person name="Sanders I."/>
            <person name="Saurat O."/>
            <person name="Scarpelli C."/>
            <person name="Schiex T."/>
            <person name="Segurens B."/>
            <person name="Severin A.J."/>
            <person name="Sherrier D.J."/>
            <person name="Shi R."/>
            <person name="Sims S."/>
            <person name="Singer S.R."/>
            <person name="Sinharoy S."/>
            <person name="Sterck L."/>
            <person name="Viollet A."/>
            <person name="Wang B.B."/>
            <person name="Wang K."/>
            <person name="Wang M."/>
            <person name="Wang X."/>
            <person name="Warfsmann J."/>
            <person name="Weissenbach J."/>
            <person name="White D.D."/>
            <person name="White J.D."/>
            <person name="Wiley G.B."/>
            <person name="Wincker P."/>
            <person name="Xing Y."/>
            <person name="Yang L."/>
            <person name="Yao Z."/>
            <person name="Ying F."/>
            <person name="Zhai J."/>
            <person name="Zhou L."/>
            <person name="Zuber A."/>
            <person name="Denarie J."/>
            <person name="Dixon R.A."/>
            <person name="May G.D."/>
            <person name="Schwartz D.C."/>
            <person name="Rogers J."/>
            <person name="Quetier F."/>
            <person name="Town C.D."/>
            <person name="Roe B.A."/>
        </authorList>
    </citation>
    <scope>NUCLEOTIDE SEQUENCE [LARGE SCALE GENOMIC DNA]</scope>
    <source>
        <strain evidence="2">A17</strain>
        <strain evidence="3 4">cv. Jemalong A17</strain>
    </source>
</reference>
<accession>A0A072V8P2</accession>
<dbReference type="AlphaFoldDB" id="A0A072V8P2"/>
<keyword evidence="4" id="KW-1185">Reference proteome</keyword>
<dbReference type="HOGENOM" id="CLU_1848082_0_0_1"/>
<proteinExistence type="predicted"/>
<reference evidence="2 4" key="2">
    <citation type="journal article" date="2014" name="BMC Genomics">
        <title>An improved genome release (version Mt4.0) for the model legume Medicago truncatula.</title>
        <authorList>
            <person name="Tang H."/>
            <person name="Krishnakumar V."/>
            <person name="Bidwell S."/>
            <person name="Rosen B."/>
            <person name="Chan A."/>
            <person name="Zhou S."/>
            <person name="Gentzbittel L."/>
            <person name="Childs K.L."/>
            <person name="Yandell M."/>
            <person name="Gundlach H."/>
            <person name="Mayer K.F."/>
            <person name="Schwartz D.C."/>
            <person name="Town C.D."/>
        </authorList>
    </citation>
    <scope>GENOME REANNOTATION</scope>
    <source>
        <strain evidence="2">A17</strain>
        <strain evidence="3 4">cv. Jemalong A17</strain>
    </source>
</reference>
<dbReference type="EMBL" id="CM001219">
    <property type="protein sequence ID" value="KEH34565.1"/>
    <property type="molecule type" value="Genomic_DNA"/>
</dbReference>
<name>A0A072V8P2_MEDTR</name>
<feature type="repeat" description="PPR" evidence="1">
    <location>
        <begin position="8"/>
        <end position="42"/>
    </location>
</feature>
<dbReference type="PROSITE" id="PS51375">
    <property type="entry name" value="PPR"/>
    <property type="match status" value="1"/>
</dbReference>
<evidence type="ECO:0000256" key="1">
    <source>
        <dbReference type="PROSITE-ProRule" id="PRU00708"/>
    </source>
</evidence>
<gene>
    <name evidence="2" type="ordered locus">MTR_3g063320</name>
</gene>
<evidence type="ECO:0000313" key="2">
    <source>
        <dbReference type="EMBL" id="KEH34565.1"/>
    </source>
</evidence>
<reference evidence="3" key="3">
    <citation type="submission" date="2015-04" db="UniProtKB">
        <authorList>
            <consortium name="EnsemblPlants"/>
        </authorList>
    </citation>
    <scope>IDENTIFICATION</scope>
    <source>
        <strain evidence="3">cv. Jemalong A17</strain>
    </source>
</reference>
<sequence>MTKREDMYAFPWNSLISAYAESDFHVDALAFYVHMVEEGFDSLLFQFFTFFGLIIHHRLKRALFPDLQFSQSAMQKLLDSQQHVAKEVEEIRLKINILNQHVEDLKHHLTSSEAVLETIIQQKAQVLETKAALSAPLGY</sequence>
<dbReference type="InterPro" id="IPR002885">
    <property type="entry name" value="PPR_rpt"/>
</dbReference>
<dbReference type="EnsemblPlants" id="KEH34565">
    <property type="protein sequence ID" value="KEH34565"/>
    <property type="gene ID" value="MTR_3g063320"/>
</dbReference>
<evidence type="ECO:0000313" key="3">
    <source>
        <dbReference type="EnsemblPlants" id="KEH34565"/>
    </source>
</evidence>